<feature type="domain" description="Fibrinogen C-terminal" evidence="2">
    <location>
        <begin position="63"/>
        <end position="253"/>
    </location>
</feature>
<dbReference type="EMBL" id="BFAA01019562">
    <property type="protein sequence ID" value="GCB82571.1"/>
    <property type="molecule type" value="Genomic_DNA"/>
</dbReference>
<evidence type="ECO:0000259" key="2">
    <source>
        <dbReference type="PROSITE" id="PS51406"/>
    </source>
</evidence>
<feature type="chain" id="PRO_5019005184" description="Fibrinogen C-terminal domain-containing protein" evidence="1">
    <location>
        <begin position="27"/>
        <end position="295"/>
    </location>
</feature>
<dbReference type="PANTHER" id="PTHR19143">
    <property type="entry name" value="FIBRINOGEN/TENASCIN/ANGIOPOEITIN"/>
    <property type="match status" value="1"/>
</dbReference>
<dbReference type="InterPro" id="IPR014716">
    <property type="entry name" value="Fibrinogen_a/b/g_C_1"/>
</dbReference>
<dbReference type="OrthoDB" id="7735550at2759"/>
<dbReference type="InterPro" id="IPR002181">
    <property type="entry name" value="Fibrinogen_a/b/g_C_dom"/>
</dbReference>
<feature type="signal peptide" evidence="1">
    <location>
        <begin position="1"/>
        <end position="26"/>
    </location>
</feature>
<dbReference type="InterPro" id="IPR036056">
    <property type="entry name" value="Fibrinogen-like_C"/>
</dbReference>
<reference evidence="3 4" key="1">
    <citation type="journal article" date="2018" name="Nat. Ecol. Evol.">
        <title>Shark genomes provide insights into elasmobranch evolution and the origin of vertebrates.</title>
        <authorList>
            <person name="Hara Y"/>
            <person name="Yamaguchi K"/>
            <person name="Onimaru K"/>
            <person name="Kadota M"/>
            <person name="Koyanagi M"/>
            <person name="Keeley SD"/>
            <person name="Tatsumi K"/>
            <person name="Tanaka K"/>
            <person name="Motone F"/>
            <person name="Kageyama Y"/>
            <person name="Nozu R"/>
            <person name="Adachi N"/>
            <person name="Nishimura O"/>
            <person name="Nakagawa R"/>
            <person name="Tanegashima C"/>
            <person name="Kiyatake I"/>
            <person name="Matsumoto R"/>
            <person name="Murakumo K"/>
            <person name="Nishida K"/>
            <person name="Terakita A"/>
            <person name="Kuratani S"/>
            <person name="Sato K"/>
            <person name="Hyodo S Kuraku.S."/>
        </authorList>
    </citation>
    <scope>NUCLEOTIDE SEQUENCE [LARGE SCALE GENOMIC DNA]</scope>
</reference>
<dbReference type="GO" id="GO:0005615">
    <property type="term" value="C:extracellular space"/>
    <property type="evidence" value="ECO:0007669"/>
    <property type="project" value="TreeGrafter"/>
</dbReference>
<dbReference type="SMART" id="SM00186">
    <property type="entry name" value="FBG"/>
    <property type="match status" value="1"/>
</dbReference>
<accession>A0A401QB22</accession>
<comment type="caution">
    <text evidence="3">The sequence shown here is derived from an EMBL/GenBank/DDBJ whole genome shotgun (WGS) entry which is preliminary data.</text>
</comment>
<dbReference type="STRING" id="75743.A0A401QB22"/>
<dbReference type="OMA" id="PIVINCN"/>
<protein>
    <recommendedName>
        <fullName evidence="2">Fibrinogen C-terminal domain-containing protein</fullName>
    </recommendedName>
</protein>
<proteinExistence type="predicted"/>
<name>A0A401QB22_SCYTO</name>
<dbReference type="Proteomes" id="UP000288216">
    <property type="component" value="Unassembled WGS sequence"/>
</dbReference>
<evidence type="ECO:0000313" key="4">
    <source>
        <dbReference type="Proteomes" id="UP000288216"/>
    </source>
</evidence>
<organism evidence="3 4">
    <name type="scientific">Scyliorhinus torazame</name>
    <name type="common">Cloudy catshark</name>
    <name type="synonym">Catulus torazame</name>
    <dbReference type="NCBI Taxonomy" id="75743"/>
    <lineage>
        <taxon>Eukaryota</taxon>
        <taxon>Metazoa</taxon>
        <taxon>Chordata</taxon>
        <taxon>Craniata</taxon>
        <taxon>Vertebrata</taxon>
        <taxon>Chondrichthyes</taxon>
        <taxon>Elasmobranchii</taxon>
        <taxon>Galeomorphii</taxon>
        <taxon>Galeoidea</taxon>
        <taxon>Carcharhiniformes</taxon>
        <taxon>Scyliorhinidae</taxon>
        <taxon>Scyliorhinus</taxon>
    </lineage>
</organism>
<keyword evidence="1" id="KW-0732">Signal</keyword>
<gene>
    <name evidence="3" type="ORF">scyTo_0021646</name>
</gene>
<feature type="non-terminal residue" evidence="3">
    <location>
        <position position="1"/>
    </location>
</feature>
<keyword evidence="4" id="KW-1185">Reference proteome</keyword>
<sequence length="295" mass="33520">FSIMNFHNQLMVFIVILLAVQSLTLAAEAETLTYKNMKLKVANAGMIHRDQVNKIINVRDLLLKKAKYSKDCADLYDRGFIDDGIYVIKPEPVSKLPPIVINCNMSYDCGNGWTVLHRNTRQSEMTWNETWTAYKYGFGNIQGDHYIGNEYMHFLTTQKWYKAKIVMDEEENGVITQRHAEYDIFRLGNEMTHYRLQLGAFKGGAGDALATGANMVDNSPFSSRDNDTDGDAANCAAKYGGGWWFGSCSTGNPYAMLTQKENIHWEPFCKNCRHVVLMVKPVDMFCRSEGINKSK</sequence>
<evidence type="ECO:0000256" key="1">
    <source>
        <dbReference type="SAM" id="SignalP"/>
    </source>
</evidence>
<dbReference type="SUPFAM" id="SSF56496">
    <property type="entry name" value="Fibrinogen C-terminal domain-like"/>
    <property type="match status" value="1"/>
</dbReference>
<dbReference type="AlphaFoldDB" id="A0A401QB22"/>
<dbReference type="InterPro" id="IPR050373">
    <property type="entry name" value="Fibrinogen_C-term_domain"/>
</dbReference>
<dbReference type="PROSITE" id="PS51406">
    <property type="entry name" value="FIBRINOGEN_C_2"/>
    <property type="match status" value="1"/>
</dbReference>
<dbReference type="Pfam" id="PF00147">
    <property type="entry name" value="Fibrinogen_C"/>
    <property type="match status" value="1"/>
</dbReference>
<dbReference type="PANTHER" id="PTHR19143:SF425">
    <property type="entry name" value="FIBRINOGEN C-TERMINAL DOMAIN-CONTAINING PROTEIN"/>
    <property type="match status" value="1"/>
</dbReference>
<evidence type="ECO:0000313" key="3">
    <source>
        <dbReference type="EMBL" id="GCB82571.1"/>
    </source>
</evidence>
<dbReference type="Gene3D" id="3.90.215.10">
    <property type="entry name" value="Gamma Fibrinogen, chain A, domain 1"/>
    <property type="match status" value="1"/>
</dbReference>